<protein>
    <submittedName>
        <fullName evidence="2">Uncharacterized protein</fullName>
    </submittedName>
</protein>
<name>A0AAD9MB02_9PEZI</name>
<evidence type="ECO:0000313" key="2">
    <source>
        <dbReference type="EMBL" id="KAK2066436.1"/>
    </source>
</evidence>
<gene>
    <name evidence="2" type="ORF">P8C59_000260</name>
</gene>
<dbReference type="AlphaFoldDB" id="A0AAD9MB02"/>
<evidence type="ECO:0000313" key="3">
    <source>
        <dbReference type="Proteomes" id="UP001217918"/>
    </source>
</evidence>
<dbReference type="EMBL" id="JAQQPM010000001">
    <property type="protein sequence ID" value="KAK2066436.1"/>
    <property type="molecule type" value="Genomic_DNA"/>
</dbReference>
<evidence type="ECO:0000256" key="1">
    <source>
        <dbReference type="SAM" id="MobiDB-lite"/>
    </source>
</evidence>
<feature type="region of interest" description="Disordered" evidence="1">
    <location>
        <begin position="1"/>
        <end position="93"/>
    </location>
</feature>
<dbReference type="Proteomes" id="UP001217918">
    <property type="component" value="Unassembled WGS sequence"/>
</dbReference>
<keyword evidence="3" id="KW-1185">Reference proteome</keyword>
<feature type="compositionally biased region" description="Low complexity" evidence="1">
    <location>
        <begin position="44"/>
        <end position="57"/>
    </location>
</feature>
<sequence length="121" mass="12676">MSAVHAVHAAVHPSSPLDSGRLGTTRDHGHPASIINIPQSRQTSPRFSGASSTTSSLLPPPLPWGPCPSAQQSSTIPELAPQGPSWPKLAAQAGPSWPKLARPLVLSSCCFVQKHLGLEHD</sequence>
<organism evidence="2 3">
    <name type="scientific">Phyllachora maydis</name>
    <dbReference type="NCBI Taxonomy" id="1825666"/>
    <lineage>
        <taxon>Eukaryota</taxon>
        <taxon>Fungi</taxon>
        <taxon>Dikarya</taxon>
        <taxon>Ascomycota</taxon>
        <taxon>Pezizomycotina</taxon>
        <taxon>Sordariomycetes</taxon>
        <taxon>Sordariomycetidae</taxon>
        <taxon>Phyllachorales</taxon>
        <taxon>Phyllachoraceae</taxon>
        <taxon>Phyllachora</taxon>
    </lineage>
</organism>
<feature type="compositionally biased region" description="Low complexity" evidence="1">
    <location>
        <begin position="1"/>
        <end position="16"/>
    </location>
</feature>
<accession>A0AAD9MB02</accession>
<comment type="caution">
    <text evidence="2">The sequence shown here is derived from an EMBL/GenBank/DDBJ whole genome shotgun (WGS) entry which is preliminary data.</text>
</comment>
<proteinExistence type="predicted"/>
<reference evidence="2" key="1">
    <citation type="journal article" date="2023" name="Mol. Plant Microbe Interact.">
        <title>Elucidating the Obligate Nature and Biological Capacity of an Invasive Fungal Corn Pathogen.</title>
        <authorList>
            <person name="MacCready J.S."/>
            <person name="Roggenkamp E.M."/>
            <person name="Gdanetz K."/>
            <person name="Chilvers M.I."/>
        </authorList>
    </citation>
    <scope>NUCLEOTIDE SEQUENCE</scope>
    <source>
        <strain evidence="2">PM02</strain>
    </source>
</reference>